<dbReference type="SUPFAM" id="SSF46689">
    <property type="entry name" value="Homeodomain-like"/>
    <property type="match status" value="1"/>
</dbReference>
<evidence type="ECO:0000256" key="2">
    <source>
        <dbReference type="PROSITE-ProRule" id="PRU00335"/>
    </source>
</evidence>
<evidence type="ECO:0000313" key="5">
    <source>
        <dbReference type="EMBL" id="TGB00496.1"/>
    </source>
</evidence>
<dbReference type="EMBL" id="SRID01000240">
    <property type="protein sequence ID" value="TGB00496.1"/>
    <property type="molecule type" value="Genomic_DNA"/>
</dbReference>
<evidence type="ECO:0000313" key="6">
    <source>
        <dbReference type="Proteomes" id="UP000297948"/>
    </source>
</evidence>
<evidence type="ECO:0000256" key="1">
    <source>
        <dbReference type="ARBA" id="ARBA00023125"/>
    </source>
</evidence>
<accession>A0A4Z0GW32</accession>
<dbReference type="PROSITE" id="PS01081">
    <property type="entry name" value="HTH_TETR_1"/>
    <property type="match status" value="1"/>
</dbReference>
<feature type="region of interest" description="Disordered" evidence="3">
    <location>
        <begin position="1"/>
        <end position="33"/>
    </location>
</feature>
<protein>
    <submittedName>
        <fullName evidence="5">TetR/AcrR family transcriptional regulator</fullName>
    </submittedName>
</protein>
<sequence length="237" mass="25456">MTGGNAVRDQGNSSDKARERAAGGTRTDRRRARTRGALIAAARAILSEQGSVDVSIQQITNQADVGFGSFYNHFASKTELFEAAVAETIEEYRALLEERTSRLTDPAEAFAAGVRLTGRLVDTHPQMARILLGSGLNCLHISDVLVPRGLRVIERGLAAGRFRVGDPRVAVAGISGSLLGLVELKMSSPALDDDVCEQMAELMLRMLGMPADEAAEVARRPLPPPSDHELRAVPMGR</sequence>
<dbReference type="PROSITE" id="PS50977">
    <property type="entry name" value="HTH_TETR_2"/>
    <property type="match status" value="1"/>
</dbReference>
<name>A0A4Z0GW32_9ACTN</name>
<comment type="caution">
    <text evidence="5">The sequence shown here is derived from an EMBL/GenBank/DDBJ whole genome shotgun (WGS) entry which is preliminary data.</text>
</comment>
<dbReference type="InterPro" id="IPR023772">
    <property type="entry name" value="DNA-bd_HTH_TetR-type_CS"/>
</dbReference>
<dbReference type="AlphaFoldDB" id="A0A4Z0GW32"/>
<dbReference type="PRINTS" id="PR00455">
    <property type="entry name" value="HTHTETR"/>
</dbReference>
<dbReference type="InterPro" id="IPR009057">
    <property type="entry name" value="Homeodomain-like_sf"/>
</dbReference>
<reference evidence="5 6" key="1">
    <citation type="submission" date="2019-03" db="EMBL/GenBank/DDBJ databases">
        <authorList>
            <person name="Gonzalez-Pimentel J.L."/>
        </authorList>
    </citation>
    <scope>NUCLEOTIDE SEQUENCE [LARGE SCALE GENOMIC DNA]</scope>
    <source>
        <strain evidence="5 6">JCM 31289</strain>
    </source>
</reference>
<dbReference type="GO" id="GO:0003677">
    <property type="term" value="F:DNA binding"/>
    <property type="evidence" value="ECO:0007669"/>
    <property type="project" value="UniProtKB-UniRule"/>
</dbReference>
<feature type="DNA-binding region" description="H-T-H motif" evidence="2">
    <location>
        <begin position="55"/>
        <end position="74"/>
    </location>
</feature>
<evidence type="ECO:0000259" key="4">
    <source>
        <dbReference type="PROSITE" id="PS50977"/>
    </source>
</evidence>
<dbReference type="InterPro" id="IPR049513">
    <property type="entry name" value="TetR_C_40"/>
</dbReference>
<dbReference type="InterPro" id="IPR001647">
    <property type="entry name" value="HTH_TetR"/>
</dbReference>
<dbReference type="Pfam" id="PF00440">
    <property type="entry name" value="TetR_N"/>
    <property type="match status" value="1"/>
</dbReference>
<dbReference type="OrthoDB" id="3481545at2"/>
<gene>
    <name evidence="5" type="ORF">E4099_22015</name>
</gene>
<feature type="domain" description="HTH tetR-type" evidence="4">
    <location>
        <begin position="32"/>
        <end position="92"/>
    </location>
</feature>
<dbReference type="PANTHER" id="PTHR43479">
    <property type="entry name" value="ACREF/ENVCD OPERON REPRESSOR-RELATED"/>
    <property type="match status" value="1"/>
</dbReference>
<dbReference type="PANTHER" id="PTHR43479:SF11">
    <property type="entry name" value="ACREF_ENVCD OPERON REPRESSOR-RELATED"/>
    <property type="match status" value="1"/>
</dbReference>
<proteinExistence type="predicted"/>
<dbReference type="SUPFAM" id="SSF48498">
    <property type="entry name" value="Tetracyclin repressor-like, C-terminal domain"/>
    <property type="match status" value="1"/>
</dbReference>
<keyword evidence="6" id="KW-1185">Reference proteome</keyword>
<dbReference type="Pfam" id="PF21306">
    <property type="entry name" value="TetR_C_40"/>
    <property type="match status" value="1"/>
</dbReference>
<dbReference type="Proteomes" id="UP000297948">
    <property type="component" value="Unassembled WGS sequence"/>
</dbReference>
<organism evidence="5 6">
    <name type="scientific">Streptomyces palmae</name>
    <dbReference type="NCBI Taxonomy" id="1701085"/>
    <lineage>
        <taxon>Bacteria</taxon>
        <taxon>Bacillati</taxon>
        <taxon>Actinomycetota</taxon>
        <taxon>Actinomycetes</taxon>
        <taxon>Kitasatosporales</taxon>
        <taxon>Streptomycetaceae</taxon>
        <taxon>Streptomyces</taxon>
    </lineage>
</organism>
<dbReference type="Gene3D" id="1.10.357.10">
    <property type="entry name" value="Tetracycline Repressor, domain 2"/>
    <property type="match status" value="1"/>
</dbReference>
<dbReference type="InterPro" id="IPR050624">
    <property type="entry name" value="HTH-type_Tx_Regulator"/>
</dbReference>
<dbReference type="RefSeq" id="WP_135340838.1">
    <property type="nucleotide sequence ID" value="NZ_JBHLTX010000066.1"/>
</dbReference>
<evidence type="ECO:0000256" key="3">
    <source>
        <dbReference type="SAM" id="MobiDB-lite"/>
    </source>
</evidence>
<keyword evidence="1 2" id="KW-0238">DNA-binding</keyword>
<dbReference type="InterPro" id="IPR036271">
    <property type="entry name" value="Tet_transcr_reg_TetR-rel_C_sf"/>
</dbReference>